<evidence type="ECO:0000313" key="1">
    <source>
        <dbReference type="EMBL" id="KAI8556026.1"/>
    </source>
</evidence>
<evidence type="ECO:0000313" key="2">
    <source>
        <dbReference type="Proteomes" id="UP001062846"/>
    </source>
</evidence>
<gene>
    <name evidence="1" type="ORF">RHMOL_Rhmol05G0220900</name>
</gene>
<comment type="caution">
    <text evidence="1">The sequence shown here is derived from an EMBL/GenBank/DDBJ whole genome shotgun (WGS) entry which is preliminary data.</text>
</comment>
<accession>A0ACC0NSZ3</accession>
<name>A0ACC0NSZ3_RHOML</name>
<keyword evidence="2" id="KW-1185">Reference proteome</keyword>
<proteinExistence type="predicted"/>
<dbReference type="Proteomes" id="UP001062846">
    <property type="component" value="Chromosome 5"/>
</dbReference>
<protein>
    <submittedName>
        <fullName evidence="1">Uncharacterized protein</fullName>
    </submittedName>
</protein>
<reference evidence="1" key="1">
    <citation type="submission" date="2022-02" db="EMBL/GenBank/DDBJ databases">
        <title>Plant Genome Project.</title>
        <authorList>
            <person name="Zhang R.-G."/>
        </authorList>
    </citation>
    <scope>NUCLEOTIDE SEQUENCE</scope>
    <source>
        <strain evidence="1">AT1</strain>
    </source>
</reference>
<dbReference type="EMBL" id="CM046392">
    <property type="protein sequence ID" value="KAI8556026.1"/>
    <property type="molecule type" value="Genomic_DNA"/>
</dbReference>
<sequence length="57" mass="5946">MDPPMPETSKTGSKSDSSSELLPSKQQHPPSIAPASDSGQVVEAAIVVVVLYGFCED</sequence>
<organism evidence="1 2">
    <name type="scientific">Rhododendron molle</name>
    <name type="common">Chinese azalea</name>
    <name type="synonym">Azalea mollis</name>
    <dbReference type="NCBI Taxonomy" id="49168"/>
    <lineage>
        <taxon>Eukaryota</taxon>
        <taxon>Viridiplantae</taxon>
        <taxon>Streptophyta</taxon>
        <taxon>Embryophyta</taxon>
        <taxon>Tracheophyta</taxon>
        <taxon>Spermatophyta</taxon>
        <taxon>Magnoliopsida</taxon>
        <taxon>eudicotyledons</taxon>
        <taxon>Gunneridae</taxon>
        <taxon>Pentapetalae</taxon>
        <taxon>asterids</taxon>
        <taxon>Ericales</taxon>
        <taxon>Ericaceae</taxon>
        <taxon>Ericoideae</taxon>
        <taxon>Rhodoreae</taxon>
        <taxon>Rhododendron</taxon>
    </lineage>
</organism>